<gene>
    <name evidence="4" type="ORF">CORC01_09744</name>
</gene>
<feature type="compositionally biased region" description="Acidic residues" evidence="2">
    <location>
        <begin position="455"/>
        <end position="464"/>
    </location>
</feature>
<feature type="compositionally biased region" description="Basic residues" evidence="2">
    <location>
        <begin position="98"/>
        <end position="108"/>
    </location>
</feature>
<feature type="compositionally biased region" description="Low complexity" evidence="2">
    <location>
        <begin position="322"/>
        <end position="333"/>
    </location>
</feature>
<dbReference type="STRING" id="1209926.A0A1G4B0K2"/>
<feature type="region of interest" description="Disordered" evidence="2">
    <location>
        <begin position="1"/>
        <end position="33"/>
    </location>
</feature>
<dbReference type="GeneID" id="34562883"/>
<reference evidence="4 5" key="1">
    <citation type="submission" date="2016-09" db="EMBL/GenBank/DDBJ databases">
        <authorList>
            <person name="Capua I."/>
            <person name="De Benedictis P."/>
            <person name="Joannis T."/>
            <person name="Lombin L.H."/>
            <person name="Cattoli G."/>
        </authorList>
    </citation>
    <scope>NUCLEOTIDE SEQUENCE [LARGE SCALE GENOMIC DNA]</scope>
    <source>
        <strain evidence="4 5">IMI 309357</strain>
    </source>
</reference>
<keyword evidence="1" id="KW-0863">Zinc-finger</keyword>
<feature type="compositionally biased region" description="Basic and acidic residues" evidence="2">
    <location>
        <begin position="183"/>
        <end position="195"/>
    </location>
</feature>
<sequence length="821" mass="90431">MSPPPRNTGKAPVTDDGNSSDSPSHPGDVENVNAEVVSSYVTEEEETLGLKEYIQCENLVKHDGDSPVLRRERFQESGMFDAELVRSKDNQTPSSPQIKKKKRMKKKAFFTDRQRDDGPGAVMDSPASGKNLQISPSAPWGNIKTEAMENDGTSQLEKFAVVSVPARSGRKSKSDTEDIAPNADKEAIQKNEDPTKMAQRFMVDRIMSTFMSWMDTKLEVKQEEDDESQLREALMEVTPGGGAKDDDLFGAISAMPANASRDMPSSSRHGLESFTFHQPPVPSAPAPVTGHRNSNSTLPSPPSQGFSIGGPPPLVGPPRGGPPLIEGPPLLGRPRSLCVAYRTSVGSKIDSASTPKTGASHSRFGYTPRGDFEDKETSYSSRSAGTRSIVSATPPSKPGALLGAATPAYGASASQQPPPNQQAHGARKSQAASLKGQSKRAKRSRKHDRSADGQVQDEDEDEEGDKNLMPSAKLSKIKEDAIEGAKFACPFFKHNPRKYKTQRPCCGPGWDHVHRIKEHIYRKHSLPKFSCPRCSQSFGTQLDLQAHARSPDACDVREPEVLDGITQDQEKKLRSRKKTSATELTNAEKWIQVYSIIFPDVREREIPSPYYNAEDAEVSLGGYEDYLRRELPPLVRRQLEKEVNRELSFVEESMKQKVIDIARNLQLTLFKGYQQLENQERGLQELPSVDASSNFEADESISTATSTVTSTATDTWPSTMTTSGTTPEIPDPLDIFGDPTIPDFDFNFLAEVPYPESQVPFKGQDIDLGTSQSFDIQEPVTIRPGMELLGAQQHGLLWYGVDDHHEIGSQRRDTRAIGYFP</sequence>
<dbReference type="RefSeq" id="XP_022472112.1">
    <property type="nucleotide sequence ID" value="XM_022621373.1"/>
</dbReference>
<accession>A0A1G4B0K2</accession>
<dbReference type="AlphaFoldDB" id="A0A1G4B0K2"/>
<dbReference type="PANTHER" id="PTHR38166">
    <property type="entry name" value="C2H2-TYPE DOMAIN-CONTAINING PROTEIN-RELATED"/>
    <property type="match status" value="1"/>
</dbReference>
<dbReference type="OrthoDB" id="4161727at2759"/>
<feature type="region of interest" description="Disordered" evidence="2">
    <location>
        <begin position="257"/>
        <end position="333"/>
    </location>
</feature>
<evidence type="ECO:0000313" key="4">
    <source>
        <dbReference type="EMBL" id="OHE94950.1"/>
    </source>
</evidence>
<proteinExistence type="predicted"/>
<keyword evidence="5" id="KW-1185">Reference proteome</keyword>
<comment type="caution">
    <text evidence="4">The sequence shown here is derived from an EMBL/GenBank/DDBJ whole genome shotgun (WGS) entry which is preliminary data.</text>
</comment>
<feature type="compositionally biased region" description="Polar residues" evidence="2">
    <location>
        <begin position="291"/>
        <end position="306"/>
    </location>
</feature>
<keyword evidence="1" id="KW-0479">Metal-binding</keyword>
<dbReference type="Proteomes" id="UP000176998">
    <property type="component" value="Unassembled WGS sequence"/>
</dbReference>
<dbReference type="PANTHER" id="PTHR38166:SF1">
    <property type="entry name" value="C2H2-TYPE DOMAIN-CONTAINING PROTEIN"/>
    <property type="match status" value="1"/>
</dbReference>
<evidence type="ECO:0000313" key="5">
    <source>
        <dbReference type="Proteomes" id="UP000176998"/>
    </source>
</evidence>
<evidence type="ECO:0000259" key="3">
    <source>
        <dbReference type="PROSITE" id="PS50157"/>
    </source>
</evidence>
<feature type="domain" description="C2H2-type" evidence="3">
    <location>
        <begin position="529"/>
        <end position="559"/>
    </location>
</feature>
<name>A0A1G4B0K2_9PEZI</name>
<dbReference type="PROSITE" id="PS50157">
    <property type="entry name" value="ZINC_FINGER_C2H2_2"/>
    <property type="match status" value="1"/>
</dbReference>
<dbReference type="InterPro" id="IPR013087">
    <property type="entry name" value="Znf_C2H2_type"/>
</dbReference>
<dbReference type="EMBL" id="MJBS01000090">
    <property type="protein sequence ID" value="OHE94950.1"/>
    <property type="molecule type" value="Genomic_DNA"/>
</dbReference>
<feature type="compositionally biased region" description="Basic and acidic residues" evidence="2">
    <location>
        <begin position="109"/>
        <end position="118"/>
    </location>
</feature>
<protein>
    <recommendedName>
        <fullName evidence="3">C2H2-type domain-containing protein</fullName>
    </recommendedName>
</protein>
<evidence type="ECO:0000256" key="1">
    <source>
        <dbReference type="PROSITE-ProRule" id="PRU00042"/>
    </source>
</evidence>
<feature type="compositionally biased region" description="Low complexity" evidence="2">
    <location>
        <begin position="700"/>
        <end position="726"/>
    </location>
</feature>
<feature type="compositionally biased region" description="Basic residues" evidence="2">
    <location>
        <begin position="437"/>
        <end position="448"/>
    </location>
</feature>
<feature type="region of interest" description="Disordered" evidence="2">
    <location>
        <begin position="345"/>
        <end position="472"/>
    </location>
</feature>
<feature type="region of interest" description="Disordered" evidence="2">
    <location>
        <begin position="697"/>
        <end position="730"/>
    </location>
</feature>
<dbReference type="GO" id="GO:0008270">
    <property type="term" value="F:zinc ion binding"/>
    <property type="evidence" value="ECO:0007669"/>
    <property type="project" value="UniProtKB-KW"/>
</dbReference>
<feature type="compositionally biased region" description="Pro residues" evidence="2">
    <location>
        <begin position="310"/>
        <end position="321"/>
    </location>
</feature>
<keyword evidence="1" id="KW-0862">Zinc</keyword>
<feature type="compositionally biased region" description="Polar residues" evidence="2">
    <location>
        <begin position="378"/>
        <end position="394"/>
    </location>
</feature>
<organism evidence="4 5">
    <name type="scientific">Colletotrichum orchidophilum</name>
    <dbReference type="NCBI Taxonomy" id="1209926"/>
    <lineage>
        <taxon>Eukaryota</taxon>
        <taxon>Fungi</taxon>
        <taxon>Dikarya</taxon>
        <taxon>Ascomycota</taxon>
        <taxon>Pezizomycotina</taxon>
        <taxon>Sordariomycetes</taxon>
        <taxon>Hypocreomycetidae</taxon>
        <taxon>Glomerellales</taxon>
        <taxon>Glomerellaceae</taxon>
        <taxon>Colletotrichum</taxon>
    </lineage>
</organism>
<feature type="compositionally biased region" description="Polar residues" evidence="2">
    <location>
        <begin position="345"/>
        <end position="360"/>
    </location>
</feature>
<feature type="region of interest" description="Disordered" evidence="2">
    <location>
        <begin position="87"/>
        <end position="196"/>
    </location>
</feature>
<evidence type="ECO:0000256" key="2">
    <source>
        <dbReference type="SAM" id="MobiDB-lite"/>
    </source>
</evidence>